<protein>
    <submittedName>
        <fullName evidence="1">Uncharacterized protein</fullName>
    </submittedName>
</protein>
<reference evidence="1 2" key="1">
    <citation type="journal article" date="2014" name="BMC Genomics">
        <title>Genome and secretome analysis of the hemibiotrophic fungal pathogen, Moniliophthora roreri, which causes frosty pod rot disease of cacao: mechanisms of the biotrophic and necrotrophic phases.</title>
        <authorList>
            <person name="Meinhardt L.W."/>
            <person name="Costa G.G.L."/>
            <person name="Thomazella D.P.T."/>
            <person name="Teixeira P.J.P.L."/>
            <person name="Carazzolle M.F."/>
            <person name="Schuster S.C."/>
            <person name="Carlson J.E."/>
            <person name="Guiltinan M.J."/>
            <person name="Mieczkowski P."/>
            <person name="Farmer A."/>
            <person name="Ramaraj T."/>
            <person name="Crozier J."/>
            <person name="Davis R.E."/>
            <person name="Shao J."/>
            <person name="Melnick R.L."/>
            <person name="Pereira G.A.G."/>
            <person name="Bailey B.A."/>
        </authorList>
    </citation>
    <scope>NUCLEOTIDE SEQUENCE [LARGE SCALE GENOMIC DNA]</scope>
    <source>
        <strain evidence="1 2">MCA 2997</strain>
    </source>
</reference>
<dbReference type="AlphaFoldDB" id="V2WLI1"/>
<dbReference type="HOGENOM" id="CLU_1343574_0_0_1"/>
<dbReference type="OrthoDB" id="3063120at2759"/>
<evidence type="ECO:0000313" key="2">
    <source>
        <dbReference type="Proteomes" id="UP000017559"/>
    </source>
</evidence>
<accession>V2WLI1</accession>
<name>V2WLI1_MONRO</name>
<evidence type="ECO:0000313" key="1">
    <source>
        <dbReference type="EMBL" id="ESK81406.1"/>
    </source>
</evidence>
<organism evidence="1 2">
    <name type="scientific">Moniliophthora roreri (strain MCA 2997)</name>
    <name type="common">Cocoa frosty pod rot fungus</name>
    <name type="synonym">Crinipellis roreri</name>
    <dbReference type="NCBI Taxonomy" id="1381753"/>
    <lineage>
        <taxon>Eukaryota</taxon>
        <taxon>Fungi</taxon>
        <taxon>Dikarya</taxon>
        <taxon>Basidiomycota</taxon>
        <taxon>Agaricomycotina</taxon>
        <taxon>Agaricomycetes</taxon>
        <taxon>Agaricomycetidae</taxon>
        <taxon>Agaricales</taxon>
        <taxon>Marasmiineae</taxon>
        <taxon>Marasmiaceae</taxon>
        <taxon>Moniliophthora</taxon>
    </lineage>
</organism>
<keyword evidence="2" id="KW-1185">Reference proteome</keyword>
<sequence length="204" mass="22864">MLHLVTVTDLSDKYVWVLDLFINTTHTPTKPSSKATTTTSGEADPFVIIFVYLKNLIYTTPYGVAHFGIYMAHEHPFIMGGSNQPAFPINIQCQQSIANKVSCLMLAIVEDIYCQGIEQDLNEILNFLQSSEAFENVCTVMDLESHYFWAIILEKQVGVFCNEQSALTLWNMPTSLVNKHIQTHSSFAGAVFAIITHGQSPRQD</sequence>
<dbReference type="Proteomes" id="UP000017559">
    <property type="component" value="Unassembled WGS sequence"/>
</dbReference>
<comment type="caution">
    <text evidence="1">The sequence shown here is derived from an EMBL/GenBank/DDBJ whole genome shotgun (WGS) entry which is preliminary data.</text>
</comment>
<proteinExistence type="predicted"/>
<gene>
    <name evidence="1" type="ORF">Moror_16560</name>
</gene>
<dbReference type="KEGG" id="mrr:Moror_16560"/>
<dbReference type="EMBL" id="AWSO01002487">
    <property type="protein sequence ID" value="ESK81406.1"/>
    <property type="molecule type" value="Genomic_DNA"/>
</dbReference>